<feature type="domain" description="Tetrapyrrole biosynthesis glutamyl-tRNA reductase dimerisation" evidence="9">
    <location>
        <begin position="320"/>
        <end position="411"/>
    </location>
</feature>
<dbReference type="GO" id="GO:0004418">
    <property type="term" value="F:hydroxymethylbilane synthase activity"/>
    <property type="evidence" value="ECO:0007669"/>
    <property type="project" value="InterPro"/>
</dbReference>
<evidence type="ECO:0000256" key="5">
    <source>
        <dbReference type="ARBA" id="ARBA00022857"/>
    </source>
</evidence>
<dbReference type="Pfam" id="PF01379">
    <property type="entry name" value="Porphobil_deam"/>
    <property type="match status" value="1"/>
</dbReference>
<name>A0A0F9RDK7_9ZZZZ</name>
<dbReference type="SUPFAM" id="SSF69742">
    <property type="entry name" value="Glutamyl tRNA-reductase catalytic, N-terminal domain"/>
    <property type="match status" value="1"/>
</dbReference>
<dbReference type="PROSITE" id="PS00747">
    <property type="entry name" value="GLUTR"/>
    <property type="match status" value="1"/>
</dbReference>
<evidence type="ECO:0000259" key="13">
    <source>
        <dbReference type="Pfam" id="PF03900"/>
    </source>
</evidence>
<dbReference type="Gene3D" id="3.30.460.30">
    <property type="entry name" value="Glutamyl-tRNA reductase, N-terminal domain"/>
    <property type="match status" value="1"/>
</dbReference>
<dbReference type="Gene3D" id="3.30.160.40">
    <property type="entry name" value="Porphobilinogen deaminase, C-terminal domain"/>
    <property type="match status" value="1"/>
</dbReference>
<evidence type="ECO:0000259" key="12">
    <source>
        <dbReference type="Pfam" id="PF02602"/>
    </source>
</evidence>
<protein>
    <recommendedName>
        <fullName evidence="4">glutamyl-tRNA reductase</fullName>
        <ecNumber evidence="4">1.2.1.70</ecNumber>
    </recommendedName>
</protein>
<dbReference type="AlphaFoldDB" id="A0A0F9RDK7"/>
<dbReference type="CDD" id="cd13647">
    <property type="entry name" value="PBP2_PBGD_2"/>
    <property type="match status" value="1"/>
</dbReference>
<dbReference type="UniPathway" id="UPA00251">
    <property type="reaction ID" value="UER00316"/>
</dbReference>
<dbReference type="Pfam" id="PF05201">
    <property type="entry name" value="GlutR_N"/>
    <property type="match status" value="1"/>
</dbReference>
<dbReference type="InterPro" id="IPR006151">
    <property type="entry name" value="Shikm_DH/Glu-tRNA_Rdtase"/>
</dbReference>
<dbReference type="Gene3D" id="3.40.190.10">
    <property type="entry name" value="Periplasmic binding protein-like II"/>
    <property type="match status" value="2"/>
</dbReference>
<dbReference type="Pfam" id="PF03900">
    <property type="entry name" value="Porphobil_deamC"/>
    <property type="match status" value="1"/>
</dbReference>
<dbReference type="PANTHER" id="PTHR43013:SF1">
    <property type="entry name" value="GLUTAMYL-TRNA REDUCTASE"/>
    <property type="match status" value="1"/>
</dbReference>
<evidence type="ECO:0000259" key="14">
    <source>
        <dbReference type="Pfam" id="PF05201"/>
    </source>
</evidence>
<evidence type="ECO:0000259" key="9">
    <source>
        <dbReference type="Pfam" id="PF00745"/>
    </source>
</evidence>
<comment type="cofactor">
    <cofactor evidence="1">
        <name>dipyrromethane</name>
        <dbReference type="ChEBI" id="CHEBI:60342"/>
    </cofactor>
</comment>
<feature type="domain" description="Tetrapyrrole biosynthesis uroporphyrinogen III synthase" evidence="12">
    <location>
        <begin position="759"/>
        <end position="925"/>
    </location>
</feature>
<evidence type="ECO:0000256" key="4">
    <source>
        <dbReference type="ARBA" id="ARBA00012970"/>
    </source>
</evidence>
<dbReference type="Pfam" id="PF01488">
    <property type="entry name" value="Shikimate_DH"/>
    <property type="match status" value="1"/>
</dbReference>
<dbReference type="HAMAP" id="MF_00087">
    <property type="entry name" value="Glu_tRNA_reductase"/>
    <property type="match status" value="1"/>
</dbReference>
<dbReference type="Gene3D" id="3.40.50.10090">
    <property type="match status" value="2"/>
</dbReference>
<evidence type="ECO:0000256" key="2">
    <source>
        <dbReference type="ARBA" id="ARBA00005059"/>
    </source>
</evidence>
<dbReference type="InterPro" id="IPR018214">
    <property type="entry name" value="GluRdtase_CS"/>
</dbReference>
<dbReference type="NCBIfam" id="TIGR01035">
    <property type="entry name" value="hemA"/>
    <property type="match status" value="1"/>
</dbReference>
<reference evidence="15" key="1">
    <citation type="journal article" date="2015" name="Nature">
        <title>Complex archaea that bridge the gap between prokaryotes and eukaryotes.</title>
        <authorList>
            <person name="Spang A."/>
            <person name="Saw J.H."/>
            <person name="Jorgensen S.L."/>
            <person name="Zaremba-Niedzwiedzka K."/>
            <person name="Martijn J."/>
            <person name="Lind A.E."/>
            <person name="van Eijk R."/>
            <person name="Schleper C."/>
            <person name="Guy L."/>
            <person name="Ettema T.J."/>
        </authorList>
    </citation>
    <scope>NUCLEOTIDE SEQUENCE</scope>
</reference>
<dbReference type="Pfam" id="PF00745">
    <property type="entry name" value="GlutR_dimer"/>
    <property type="match status" value="1"/>
</dbReference>
<comment type="caution">
    <text evidence="15">The sequence shown here is derived from an EMBL/GenBank/DDBJ whole genome shotgun (WGS) entry which is preliminary data.</text>
</comment>
<proteinExistence type="inferred from homology"/>
<dbReference type="SUPFAM" id="SSF53850">
    <property type="entry name" value="Periplasmic binding protein-like II"/>
    <property type="match status" value="1"/>
</dbReference>
<dbReference type="GO" id="GO:0050661">
    <property type="term" value="F:NADP binding"/>
    <property type="evidence" value="ECO:0007669"/>
    <property type="project" value="InterPro"/>
</dbReference>
<evidence type="ECO:0000313" key="15">
    <source>
        <dbReference type="EMBL" id="KKN47597.1"/>
    </source>
</evidence>
<dbReference type="InterPro" id="IPR022417">
    <property type="entry name" value="Porphobilin_deaminase_N"/>
</dbReference>
<sequence length="933" mass="104665">MKDYHISRHNSFYSIGLSYQKADAETRGNFSLGKAAAEKLLMQAKEQGIDGLLVTSTCNRTELYGFAQHPFQLIKLLCDNTTGSVEQFQEVAYVYKNTDAIGHLFKVGTGLDSQILGDFEIISQLKQSFNRSKKFGLANHFIERLCNSVIQASKRIKNETEISSGATSVSFASVRYILENVPGVSDKNILLFGTGKIGRNTCENLIKHTKNNHITLVNRTKEKAERIAGKFDLTVKDYGDLQTEIRNSDVLIVATSAQSPTISKELIYTKKPLLILDLSIPKNVADDVSELDNVTVIHLDHLSQMTDKTLERRKEYVPHAEKIIAEVRHDFSKWLETRKFAPVIKALKKKLKTMKDEEMDYQSKKLADFNEQQADVISNRIIQKITKQFANHLKDDDVDSDMSLELIRSVFLIRIGTRDSQLALWQATTVKDALEILGHKAVLVPVKSTGDLILDKPLHELGITGIFTKTLDVAMLKGEIDLAVHSMKDVPTKLPHGIVQAAVLERGNVLDILAFKDNEEFLAEREATIATGSLRRKAQWLNRYPTHTVVDLRGNVNTRYEKLQTNDWNAAIFAGAGLERIGLEPENTIGLTWMVPAPAQGAIMVVAMENDEFVREACAQLNHESTEICTRQEREFLRILEGGCTAPIGALAYINKENEVNLKGVLLTVDGKKKLESEFSAPLGRHEFLGRDCANSILSRGGKLLMNEIHGATLDTNIFSTKDLTHDQLGLFKDSVRVKSEDFIKISPNRISAYELKKEKNNVILTSQNAVEALLKNVDGADLKFGNIYCVGRKTKRLVERHIGPVRHQEKYAEKLAEYLVEYMEGLEVTYFCSNLRLDTLPTILAQNNIKVNEIEAYKTKHAPRKVDESVTGVMFYSPSTVESYLLENTADKIAYCIGETTAAEARKHFTDVRVAKMPTVESVIELVNKGYK</sequence>
<dbReference type="PANTHER" id="PTHR43013">
    <property type="entry name" value="GLUTAMYL-TRNA REDUCTASE"/>
    <property type="match status" value="1"/>
</dbReference>
<comment type="pathway">
    <text evidence="2">Porphyrin-containing compound metabolism; protoporphyrin-IX biosynthesis; 5-aminolevulinate from L-glutamyl-tRNA(Glu): step 1/2.</text>
</comment>
<dbReference type="CDD" id="cd06578">
    <property type="entry name" value="HemD"/>
    <property type="match status" value="1"/>
</dbReference>
<evidence type="ECO:0000259" key="11">
    <source>
        <dbReference type="Pfam" id="PF01488"/>
    </source>
</evidence>
<dbReference type="InterPro" id="IPR000343">
    <property type="entry name" value="4pyrrol_synth_GluRdtase"/>
</dbReference>
<dbReference type="InterPro" id="IPR036343">
    <property type="entry name" value="GluRdtase_N_sf"/>
</dbReference>
<dbReference type="InterPro" id="IPR036803">
    <property type="entry name" value="Porphobilinogen_deaminase_C_sf"/>
</dbReference>
<keyword evidence="7" id="KW-0627">Porphyrin biosynthesis</keyword>
<dbReference type="GO" id="GO:0008883">
    <property type="term" value="F:glutamyl-tRNA reductase activity"/>
    <property type="evidence" value="ECO:0007669"/>
    <property type="project" value="UniProtKB-EC"/>
</dbReference>
<comment type="catalytic activity">
    <reaction evidence="8">
        <text>(S)-4-amino-5-oxopentanoate + tRNA(Glu) + NADP(+) = L-glutamyl-tRNA(Glu) + NADPH + H(+)</text>
        <dbReference type="Rhea" id="RHEA:12344"/>
        <dbReference type="Rhea" id="RHEA-COMP:9663"/>
        <dbReference type="Rhea" id="RHEA-COMP:9680"/>
        <dbReference type="ChEBI" id="CHEBI:15378"/>
        <dbReference type="ChEBI" id="CHEBI:57501"/>
        <dbReference type="ChEBI" id="CHEBI:57783"/>
        <dbReference type="ChEBI" id="CHEBI:58349"/>
        <dbReference type="ChEBI" id="CHEBI:78442"/>
        <dbReference type="ChEBI" id="CHEBI:78520"/>
        <dbReference type="EC" id="1.2.1.70"/>
    </reaction>
</comment>
<evidence type="ECO:0000259" key="10">
    <source>
        <dbReference type="Pfam" id="PF01379"/>
    </source>
</evidence>
<feature type="domain" description="Quinate/shikimate 5-dehydrogenase/glutamyl-tRNA reductase" evidence="11">
    <location>
        <begin position="181"/>
        <end position="304"/>
    </location>
</feature>
<feature type="domain" description="Glutamyl-tRNA reductase N-terminal" evidence="14">
    <location>
        <begin position="15"/>
        <end position="160"/>
    </location>
</feature>
<evidence type="ECO:0000256" key="7">
    <source>
        <dbReference type="ARBA" id="ARBA00023244"/>
    </source>
</evidence>
<dbReference type="PRINTS" id="PR00151">
    <property type="entry name" value="PORPHBDMNASE"/>
</dbReference>
<accession>A0A0F9RDK7</accession>
<dbReference type="InterPro" id="IPR003754">
    <property type="entry name" value="4pyrrol_synth_uPrphyn_synth"/>
</dbReference>
<evidence type="ECO:0000256" key="8">
    <source>
        <dbReference type="ARBA" id="ARBA00047464"/>
    </source>
</evidence>
<dbReference type="InterPro" id="IPR022419">
    <property type="entry name" value="Porphobilin_deaminase_cofac_BS"/>
</dbReference>
<dbReference type="InterPro" id="IPR036453">
    <property type="entry name" value="GluRdtase_dimer_dom_sf"/>
</dbReference>
<dbReference type="InterPro" id="IPR000860">
    <property type="entry name" value="HemC"/>
</dbReference>
<dbReference type="SUPFAM" id="SSF54782">
    <property type="entry name" value="Porphobilinogen deaminase (hydroxymethylbilane synthase), C-terminal domain"/>
    <property type="match status" value="1"/>
</dbReference>
<dbReference type="NCBIfam" id="TIGR00212">
    <property type="entry name" value="hemC"/>
    <property type="match status" value="1"/>
</dbReference>
<dbReference type="InterPro" id="IPR036108">
    <property type="entry name" value="4pyrrol_syn_uPrphyn_synt_sf"/>
</dbReference>
<dbReference type="InterPro" id="IPR015896">
    <property type="entry name" value="4pyrrol_synth_GluRdtase_dimer"/>
</dbReference>
<keyword evidence="6" id="KW-0560">Oxidoreductase</keyword>
<dbReference type="Pfam" id="PF02602">
    <property type="entry name" value="HEM4"/>
    <property type="match status" value="1"/>
</dbReference>
<dbReference type="EC" id="1.2.1.70" evidence="4"/>
<gene>
    <name evidence="15" type="ORF">LCGC14_0661290</name>
</gene>
<dbReference type="InterPro" id="IPR022418">
    <property type="entry name" value="Porphobilinogen_deaminase_C"/>
</dbReference>
<dbReference type="Gene3D" id="3.40.50.720">
    <property type="entry name" value="NAD(P)-binding Rossmann-like Domain"/>
    <property type="match status" value="1"/>
</dbReference>
<dbReference type="SUPFAM" id="SSF69075">
    <property type="entry name" value="Glutamyl tRNA-reductase dimerization domain"/>
    <property type="match status" value="1"/>
</dbReference>
<feature type="domain" description="Porphobilinogen deaminase N-terminal" evidence="10">
    <location>
        <begin position="413"/>
        <end position="615"/>
    </location>
</feature>
<dbReference type="PROSITE" id="PS00533">
    <property type="entry name" value="PORPHOBILINOGEN_DEAM"/>
    <property type="match status" value="1"/>
</dbReference>
<evidence type="ECO:0000256" key="6">
    <source>
        <dbReference type="ARBA" id="ARBA00023002"/>
    </source>
</evidence>
<organism evidence="15">
    <name type="scientific">marine sediment metagenome</name>
    <dbReference type="NCBI Taxonomy" id="412755"/>
    <lineage>
        <taxon>unclassified sequences</taxon>
        <taxon>metagenomes</taxon>
        <taxon>ecological metagenomes</taxon>
    </lineage>
</organism>
<comment type="similarity">
    <text evidence="3">Belongs to the glutamyl-tRNA reductase family.</text>
</comment>
<dbReference type="GO" id="GO:0004852">
    <property type="term" value="F:uroporphyrinogen-III synthase activity"/>
    <property type="evidence" value="ECO:0007669"/>
    <property type="project" value="InterPro"/>
</dbReference>
<dbReference type="GO" id="GO:0019353">
    <property type="term" value="P:protoporphyrinogen IX biosynthetic process from glutamate"/>
    <property type="evidence" value="ECO:0007669"/>
    <property type="project" value="TreeGrafter"/>
</dbReference>
<keyword evidence="5" id="KW-0521">NADP</keyword>
<evidence type="ECO:0000256" key="3">
    <source>
        <dbReference type="ARBA" id="ARBA00005916"/>
    </source>
</evidence>
<feature type="domain" description="Porphobilinogen deaminase C-terminal" evidence="13">
    <location>
        <begin position="629"/>
        <end position="698"/>
    </location>
</feature>
<dbReference type="SUPFAM" id="SSF69618">
    <property type="entry name" value="HemD-like"/>
    <property type="match status" value="1"/>
</dbReference>
<dbReference type="EMBL" id="LAZR01001267">
    <property type="protein sequence ID" value="KKN47597.1"/>
    <property type="molecule type" value="Genomic_DNA"/>
</dbReference>
<dbReference type="InterPro" id="IPR036291">
    <property type="entry name" value="NAD(P)-bd_dom_sf"/>
</dbReference>
<dbReference type="SUPFAM" id="SSF51735">
    <property type="entry name" value="NAD(P)-binding Rossmann-fold domains"/>
    <property type="match status" value="1"/>
</dbReference>
<evidence type="ECO:0000256" key="1">
    <source>
        <dbReference type="ARBA" id="ARBA00001916"/>
    </source>
</evidence>
<dbReference type="InterPro" id="IPR015895">
    <property type="entry name" value="4pyrrol_synth_GluRdtase_N"/>
</dbReference>